<dbReference type="EMBL" id="DS113421">
    <property type="protein sequence ID" value="EAY06535.1"/>
    <property type="molecule type" value="Genomic_DNA"/>
</dbReference>
<dbReference type="KEGG" id="tva:4764412"/>
<accession>A2ELD3</accession>
<dbReference type="VEuPathDB" id="TrichDB:TVAGG3_0274480"/>
<proteinExistence type="predicted"/>
<dbReference type="Proteomes" id="UP000001542">
    <property type="component" value="Unassembled WGS sequence"/>
</dbReference>
<dbReference type="RefSeq" id="XP_001318758.1">
    <property type="nucleotide sequence ID" value="XM_001318723.1"/>
</dbReference>
<protein>
    <submittedName>
        <fullName evidence="1">Uncharacterized protein</fullName>
    </submittedName>
</protein>
<organism evidence="1 2">
    <name type="scientific">Trichomonas vaginalis (strain ATCC PRA-98 / G3)</name>
    <dbReference type="NCBI Taxonomy" id="412133"/>
    <lineage>
        <taxon>Eukaryota</taxon>
        <taxon>Metamonada</taxon>
        <taxon>Parabasalia</taxon>
        <taxon>Trichomonadida</taxon>
        <taxon>Trichomonadidae</taxon>
        <taxon>Trichomonas</taxon>
    </lineage>
</organism>
<reference evidence="1" key="2">
    <citation type="journal article" date="2007" name="Science">
        <title>Draft genome sequence of the sexually transmitted pathogen Trichomonas vaginalis.</title>
        <authorList>
            <person name="Carlton J.M."/>
            <person name="Hirt R.P."/>
            <person name="Silva J.C."/>
            <person name="Delcher A.L."/>
            <person name="Schatz M."/>
            <person name="Zhao Q."/>
            <person name="Wortman J.R."/>
            <person name="Bidwell S.L."/>
            <person name="Alsmark U.C.M."/>
            <person name="Besteiro S."/>
            <person name="Sicheritz-Ponten T."/>
            <person name="Noel C.J."/>
            <person name="Dacks J.B."/>
            <person name="Foster P.G."/>
            <person name="Simillion C."/>
            <person name="Van de Peer Y."/>
            <person name="Miranda-Saavedra D."/>
            <person name="Barton G.J."/>
            <person name="Westrop G.D."/>
            <person name="Mueller S."/>
            <person name="Dessi D."/>
            <person name="Fiori P.L."/>
            <person name="Ren Q."/>
            <person name="Paulsen I."/>
            <person name="Zhang H."/>
            <person name="Bastida-Corcuera F.D."/>
            <person name="Simoes-Barbosa A."/>
            <person name="Brown M.T."/>
            <person name="Hayes R.D."/>
            <person name="Mukherjee M."/>
            <person name="Okumura C.Y."/>
            <person name="Schneider R."/>
            <person name="Smith A.J."/>
            <person name="Vanacova S."/>
            <person name="Villalvazo M."/>
            <person name="Haas B.J."/>
            <person name="Pertea M."/>
            <person name="Feldblyum T.V."/>
            <person name="Utterback T.R."/>
            <person name="Shu C.L."/>
            <person name="Osoegawa K."/>
            <person name="de Jong P.J."/>
            <person name="Hrdy I."/>
            <person name="Horvathova L."/>
            <person name="Zubacova Z."/>
            <person name="Dolezal P."/>
            <person name="Malik S.B."/>
            <person name="Logsdon J.M. Jr."/>
            <person name="Henze K."/>
            <person name="Gupta A."/>
            <person name="Wang C.C."/>
            <person name="Dunne R.L."/>
            <person name="Upcroft J.A."/>
            <person name="Upcroft P."/>
            <person name="White O."/>
            <person name="Salzberg S.L."/>
            <person name="Tang P."/>
            <person name="Chiu C.-H."/>
            <person name="Lee Y.-S."/>
            <person name="Embley T.M."/>
            <person name="Coombs G.H."/>
            <person name="Mottram J.C."/>
            <person name="Tachezy J."/>
            <person name="Fraser-Liggett C.M."/>
            <person name="Johnson P.J."/>
        </authorList>
    </citation>
    <scope>NUCLEOTIDE SEQUENCE [LARGE SCALE GENOMIC DNA]</scope>
    <source>
        <strain evidence="1">G3</strain>
    </source>
</reference>
<sequence>MLPIIEVEPLFKVETKTEDQISLKTGIEFYNHLPKRDELLDDNFFIMIELPNKQAIFEWFKKDTKYMYVSDFVKYMLSKPDKNYSEKFRLIKDGVPIDLNSTIEGDKRQYLVCELLNDNSPN</sequence>
<name>A2ELD3_TRIV3</name>
<dbReference type="SMR" id="A2ELD3"/>
<dbReference type="AlphaFoldDB" id="A2ELD3"/>
<reference evidence="1" key="1">
    <citation type="submission" date="2006-10" db="EMBL/GenBank/DDBJ databases">
        <authorList>
            <person name="Amadeo P."/>
            <person name="Zhao Q."/>
            <person name="Wortman J."/>
            <person name="Fraser-Liggett C."/>
            <person name="Carlton J."/>
        </authorList>
    </citation>
    <scope>NUCLEOTIDE SEQUENCE</scope>
    <source>
        <strain evidence="1">G3</strain>
    </source>
</reference>
<dbReference type="InParanoid" id="A2ELD3"/>
<gene>
    <name evidence="1" type="ORF">TVAG_358250</name>
</gene>
<evidence type="ECO:0000313" key="2">
    <source>
        <dbReference type="Proteomes" id="UP000001542"/>
    </source>
</evidence>
<evidence type="ECO:0000313" key="1">
    <source>
        <dbReference type="EMBL" id="EAY06535.1"/>
    </source>
</evidence>
<dbReference type="VEuPathDB" id="TrichDB:TVAG_358250"/>
<keyword evidence="2" id="KW-1185">Reference proteome</keyword>